<gene>
    <name evidence="2" type="ORF">ILEXP_LOCUS38614</name>
</gene>
<comment type="caution">
    <text evidence="2">The sequence shown here is derived from an EMBL/GenBank/DDBJ whole genome shotgun (WGS) entry which is preliminary data.</text>
</comment>
<evidence type="ECO:0000256" key="1">
    <source>
        <dbReference type="SAM" id="MobiDB-lite"/>
    </source>
</evidence>
<dbReference type="Proteomes" id="UP001642360">
    <property type="component" value="Unassembled WGS sequence"/>
</dbReference>
<protein>
    <submittedName>
        <fullName evidence="2">Uncharacterized protein</fullName>
    </submittedName>
</protein>
<dbReference type="EMBL" id="CAUOFW020005258">
    <property type="protein sequence ID" value="CAK9169168.1"/>
    <property type="molecule type" value="Genomic_DNA"/>
</dbReference>
<dbReference type="AlphaFoldDB" id="A0ABC8TP41"/>
<feature type="region of interest" description="Disordered" evidence="1">
    <location>
        <begin position="1"/>
        <end position="28"/>
    </location>
</feature>
<sequence length="87" mass="9274">MLGAEKVREHMLTSPESSELPEDVAESASLGLKEGNHGSLGLWSCLMMLVYVRERGELCLMTLGPGTQTNDPAPEFSGLDQPGGSII</sequence>
<feature type="region of interest" description="Disordered" evidence="1">
    <location>
        <begin position="65"/>
        <end position="87"/>
    </location>
</feature>
<organism evidence="2 3">
    <name type="scientific">Ilex paraguariensis</name>
    <name type="common">yerba mate</name>
    <dbReference type="NCBI Taxonomy" id="185542"/>
    <lineage>
        <taxon>Eukaryota</taxon>
        <taxon>Viridiplantae</taxon>
        <taxon>Streptophyta</taxon>
        <taxon>Embryophyta</taxon>
        <taxon>Tracheophyta</taxon>
        <taxon>Spermatophyta</taxon>
        <taxon>Magnoliopsida</taxon>
        <taxon>eudicotyledons</taxon>
        <taxon>Gunneridae</taxon>
        <taxon>Pentapetalae</taxon>
        <taxon>asterids</taxon>
        <taxon>campanulids</taxon>
        <taxon>Aquifoliales</taxon>
        <taxon>Aquifoliaceae</taxon>
        <taxon>Ilex</taxon>
    </lineage>
</organism>
<evidence type="ECO:0000313" key="2">
    <source>
        <dbReference type="EMBL" id="CAK9169168.1"/>
    </source>
</evidence>
<reference evidence="2 3" key="1">
    <citation type="submission" date="2024-02" db="EMBL/GenBank/DDBJ databases">
        <authorList>
            <person name="Vignale AGUSTIN F."/>
            <person name="Sosa J E."/>
            <person name="Modenutti C."/>
        </authorList>
    </citation>
    <scope>NUCLEOTIDE SEQUENCE [LARGE SCALE GENOMIC DNA]</scope>
</reference>
<name>A0ABC8TP41_9AQUA</name>
<accession>A0ABC8TP41</accession>
<keyword evidence="3" id="KW-1185">Reference proteome</keyword>
<feature type="compositionally biased region" description="Basic and acidic residues" evidence="1">
    <location>
        <begin position="1"/>
        <end position="11"/>
    </location>
</feature>
<proteinExistence type="predicted"/>
<evidence type="ECO:0000313" key="3">
    <source>
        <dbReference type="Proteomes" id="UP001642360"/>
    </source>
</evidence>